<gene>
    <name evidence="2" type="ORF">F4X14_20200</name>
</gene>
<sequence length="775" mass="82996">MFRNILIAALALLTAACVPIPAEPPRPVDGSAAVSEQDERNDTARDLVAHIDILGAATALDGETLTVTFQLRDLPETLTFNRTGVPKHALEYNWEVSIDVDNDPATGSAGFDYMLSAGYFVHPLAKNSDTVAQITEPGFVKAGLWGLNRRGYRVPAEAEIAIEVSAADNTITLSGDIPGITEASRLKLRAYDFFAGFVEMSGHGPSITGLAASQCIPDRPIITPGQTVLDAAGDVPAAHVDIIEINSALSGERLTVTFQLRDIPETLTFDRTGVPENAMEYNWDVSIDVDNDRTTGSHGFDYALSAMHFVFPRAGGINTTAAIDAPGVLQTNTWELDRHDSMTVDWGSLEVSSEDNTITLSGKVPGITADSRLAFGAFDILGGTEEVGCFLSNGMSYQPVRHCTPYDAPVRAGNAVTDDLSDVPAAHIDITAVDTFLSGETLTAVFHLRDVPEALTFDRAGVPDGEIEYSWGVSIDADNDLETGFGGIDYTLSAVHRVSASSAGSAATAPIEAGKNLQVSTRKLTPGEGFFFFEDARLEVSAEDNTITLSGEIPGITTVSPLAFKAYDYSGGTEMVGCLSLPPVTYEDPCDSDDTMIAPGQTVSDGVTDTLPAHMDITEVSTTLDGETLTVVFHLRDLPETLEFNREGVRDDMLEYLWSVSIDVDNDRTTGGYLGDEYRLAASRFRHPSRDDAPVHLPVEEAVQANSWQMNPDGSGAAYLSDISIEVSSAENTITLVGDIPGITPQSRLEFEAYDLQHGYEQLTCRALSGPGGNE</sequence>
<dbReference type="EMBL" id="VXMH01000111">
    <property type="protein sequence ID" value="MYC97285.1"/>
    <property type="molecule type" value="Genomic_DNA"/>
</dbReference>
<protein>
    <submittedName>
        <fullName evidence="2">Uncharacterized protein</fullName>
    </submittedName>
</protein>
<comment type="caution">
    <text evidence="2">The sequence shown here is derived from an EMBL/GenBank/DDBJ whole genome shotgun (WGS) entry which is preliminary data.</text>
</comment>
<feature type="chain" id="PRO_5025655393" evidence="1">
    <location>
        <begin position="23"/>
        <end position="775"/>
    </location>
</feature>
<organism evidence="2">
    <name type="scientific">Caldilineaceae bacterium SB0661_bin_32</name>
    <dbReference type="NCBI Taxonomy" id="2605255"/>
    <lineage>
        <taxon>Bacteria</taxon>
        <taxon>Bacillati</taxon>
        <taxon>Chloroflexota</taxon>
        <taxon>Caldilineae</taxon>
        <taxon>Caldilineales</taxon>
        <taxon>Caldilineaceae</taxon>
    </lineage>
</organism>
<name>A0A6B1DDF5_9CHLR</name>
<evidence type="ECO:0000313" key="2">
    <source>
        <dbReference type="EMBL" id="MYC97285.1"/>
    </source>
</evidence>
<keyword evidence="1" id="KW-0732">Signal</keyword>
<reference evidence="2" key="1">
    <citation type="submission" date="2019-09" db="EMBL/GenBank/DDBJ databases">
        <title>Characterisation of the sponge microbiome using genome-centric metagenomics.</title>
        <authorList>
            <person name="Engelberts J.P."/>
            <person name="Robbins S.J."/>
            <person name="De Goeij J.M."/>
            <person name="Aranda M."/>
            <person name="Bell S.C."/>
            <person name="Webster N.S."/>
        </authorList>
    </citation>
    <scope>NUCLEOTIDE SEQUENCE</scope>
    <source>
        <strain evidence="2">SB0661_bin_32</strain>
    </source>
</reference>
<proteinExistence type="predicted"/>
<feature type="signal peptide" evidence="1">
    <location>
        <begin position="1"/>
        <end position="22"/>
    </location>
</feature>
<dbReference type="PROSITE" id="PS51257">
    <property type="entry name" value="PROKAR_LIPOPROTEIN"/>
    <property type="match status" value="1"/>
</dbReference>
<evidence type="ECO:0000256" key="1">
    <source>
        <dbReference type="SAM" id="SignalP"/>
    </source>
</evidence>
<accession>A0A6B1DDF5</accession>
<dbReference type="AlphaFoldDB" id="A0A6B1DDF5"/>